<dbReference type="InterPro" id="IPR027417">
    <property type="entry name" value="P-loop_NTPase"/>
</dbReference>
<dbReference type="RefSeq" id="WP_154664352.1">
    <property type="nucleotide sequence ID" value="NZ_BNAP01000004.1"/>
</dbReference>
<sequence>MKKLLDPMLTTLAAHGATPQGIKDALTSPDGSQYMKCAFQVNPFAYGSRHSKSSGFTDENQYNDAMVKACQENGVQVVALTDHFRFDDSENLRAKLEEAGITVFPGFEANSAEGVHILCLFPPGTSGTDMNENVGACDIRNRDDPSPIARKGFEELLEVVNERGGITISAHVTHNSGLLKELAGQTRMNAWKSPLHFASAIPGSLGDVPTEYRQICLNKDGAHKRDRPVSFVNASDVSAPGDFAKPGNTTLLKMTEASIEGLRQAFLDGESRIMLNSDEAPSEFARVVAVAWDGGLLDGQYVALNAGLNVMIGGRGAGKSTIVESLRFAFDIPPLGADAAKSHESMIKHLLGSRSAVSVLIFSPSPSPGYYLIERAYKQEARVRNQSGEIVADLKPGDIISDLEVYGQHEISEITRHKGQLAELLGRFVGADNEAAVSEDGIRERFRASRKIITDLDEKIAELDLALAALPGLKEQLKRFEETELATRLQEQASVQYEQRILDDFSNAITGFGKEGDALKPDGASASTVLPSEKEVKLPHRDDLANIQAIAQDMHDAKVQAAEILEIAAQKATADLAAIRSVWQPKADAVEATYKSLKKELEGEGFDPDAYLTVKKQVAVLEPKQGEKDQAVSELAIEQKSRQSIVDEWEKADRKAYRDLEMAAKKVSKKLKGTVRASVRPSSDLGPLEQILRDGTEGQISQALTKLQEHEDLLPSKLAATIRKGAQALSDEFGFTDSSSQKIAAGGETLALLVEEARIPPEAVIELNVGRDGAENWRELDRLSAGQKATAVLMLLLLESDAPLIIDQPEDDLDNQFIAGHVVDKMRVAKKQRQFLFSSHNPNIPVLGDADQIIGLTPVVEDGEDRTKIDQKLCGSIDKEEVQELIKELLEGGEQAFSTRRRKYGF</sequence>
<protein>
    <submittedName>
        <fullName evidence="2">Phosphoesterase</fullName>
    </submittedName>
</protein>
<dbReference type="PANTHER" id="PTHR32182">
    <property type="entry name" value="DNA REPLICATION AND REPAIR PROTEIN RECF"/>
    <property type="match status" value="1"/>
</dbReference>
<dbReference type="PANTHER" id="PTHR32182:SF0">
    <property type="entry name" value="DNA REPLICATION AND REPAIR PROTEIN RECF"/>
    <property type="match status" value="1"/>
</dbReference>
<dbReference type="AlphaFoldDB" id="A0A8J3H792"/>
<organism evidence="2 3">
    <name type="scientific">Pseudodonghicola xiamenensis</name>
    <dbReference type="NCBI Taxonomy" id="337702"/>
    <lineage>
        <taxon>Bacteria</taxon>
        <taxon>Pseudomonadati</taxon>
        <taxon>Pseudomonadota</taxon>
        <taxon>Alphaproteobacteria</taxon>
        <taxon>Rhodobacterales</taxon>
        <taxon>Paracoccaceae</taxon>
        <taxon>Pseudodonghicola</taxon>
    </lineage>
</organism>
<dbReference type="GO" id="GO:0006302">
    <property type="term" value="P:double-strand break repair"/>
    <property type="evidence" value="ECO:0007669"/>
    <property type="project" value="InterPro"/>
</dbReference>
<dbReference type="InterPro" id="IPR038729">
    <property type="entry name" value="Rad50/SbcC_AAA"/>
</dbReference>
<comment type="caution">
    <text evidence="2">The sequence shown here is derived from an EMBL/GenBank/DDBJ whole genome shotgun (WGS) entry which is preliminary data.</text>
</comment>
<keyword evidence="3" id="KW-1185">Reference proteome</keyword>
<dbReference type="Pfam" id="PF13476">
    <property type="entry name" value="AAA_23"/>
    <property type="match status" value="1"/>
</dbReference>
<dbReference type="GO" id="GO:0000731">
    <property type="term" value="P:DNA synthesis involved in DNA repair"/>
    <property type="evidence" value="ECO:0007669"/>
    <property type="project" value="TreeGrafter"/>
</dbReference>
<dbReference type="SUPFAM" id="SSF52540">
    <property type="entry name" value="P-loop containing nucleoside triphosphate hydrolases"/>
    <property type="match status" value="1"/>
</dbReference>
<dbReference type="Gene3D" id="3.20.20.140">
    <property type="entry name" value="Metal-dependent hydrolases"/>
    <property type="match status" value="1"/>
</dbReference>
<dbReference type="GO" id="GO:0016887">
    <property type="term" value="F:ATP hydrolysis activity"/>
    <property type="evidence" value="ECO:0007669"/>
    <property type="project" value="InterPro"/>
</dbReference>
<dbReference type="SUPFAM" id="SSF89550">
    <property type="entry name" value="PHP domain-like"/>
    <property type="match status" value="1"/>
</dbReference>
<proteinExistence type="predicted"/>
<dbReference type="EMBL" id="BNAP01000004">
    <property type="protein sequence ID" value="GHG86578.1"/>
    <property type="molecule type" value="Genomic_DNA"/>
</dbReference>
<gene>
    <name evidence="2" type="ORF">GCM10010961_14300</name>
</gene>
<reference evidence="2" key="1">
    <citation type="journal article" date="2014" name="Int. J. Syst. Evol. Microbiol.">
        <title>Complete genome sequence of Corynebacterium casei LMG S-19264T (=DSM 44701T), isolated from a smear-ripened cheese.</title>
        <authorList>
            <consortium name="US DOE Joint Genome Institute (JGI-PGF)"/>
            <person name="Walter F."/>
            <person name="Albersmeier A."/>
            <person name="Kalinowski J."/>
            <person name="Ruckert C."/>
        </authorList>
    </citation>
    <scope>NUCLEOTIDE SEQUENCE</scope>
    <source>
        <strain evidence="2">CGMCC 1.7081</strain>
    </source>
</reference>
<evidence type="ECO:0000313" key="3">
    <source>
        <dbReference type="Proteomes" id="UP000611500"/>
    </source>
</evidence>
<dbReference type="Proteomes" id="UP000611500">
    <property type="component" value="Unassembled WGS sequence"/>
</dbReference>
<dbReference type="Gene3D" id="3.40.50.300">
    <property type="entry name" value="P-loop containing nucleotide triphosphate hydrolases"/>
    <property type="match status" value="2"/>
</dbReference>
<dbReference type="InterPro" id="IPR016195">
    <property type="entry name" value="Pol/histidinol_Pase-like"/>
</dbReference>
<reference evidence="2" key="2">
    <citation type="submission" date="2020-09" db="EMBL/GenBank/DDBJ databases">
        <authorList>
            <person name="Sun Q."/>
            <person name="Zhou Y."/>
        </authorList>
    </citation>
    <scope>NUCLEOTIDE SEQUENCE</scope>
    <source>
        <strain evidence="2">CGMCC 1.7081</strain>
    </source>
</reference>
<dbReference type="NCBIfam" id="NF045780">
    <property type="entry name" value="TrlF_fam_ATP"/>
    <property type="match status" value="1"/>
</dbReference>
<dbReference type="InterPro" id="IPR054787">
    <property type="entry name" value="TrlF_ATPase"/>
</dbReference>
<accession>A0A8J3H792</accession>
<evidence type="ECO:0000259" key="1">
    <source>
        <dbReference type="Pfam" id="PF13476"/>
    </source>
</evidence>
<feature type="domain" description="Rad50/SbcC-type AAA" evidence="1">
    <location>
        <begin position="300"/>
        <end position="484"/>
    </location>
</feature>
<name>A0A8J3H792_9RHOB</name>
<evidence type="ECO:0000313" key="2">
    <source>
        <dbReference type="EMBL" id="GHG86578.1"/>
    </source>
</evidence>